<reference evidence="2 3" key="1">
    <citation type="submission" date="2023-06" db="EMBL/GenBank/DDBJ databases">
        <title>Sporosarcina sp. nov., isolated from Korean traditional fermented seafood 'Jeotgal'.</title>
        <authorList>
            <person name="Yang A.I."/>
            <person name="Shin N.-R."/>
        </authorList>
    </citation>
    <scope>NUCLEOTIDE SEQUENCE [LARGE SCALE GENOMIC DNA]</scope>
    <source>
        <strain evidence="2 3">KCTC13119</strain>
    </source>
</reference>
<dbReference type="Gene3D" id="2.40.50.180">
    <property type="entry name" value="CheA-289, Domain 4"/>
    <property type="match status" value="1"/>
</dbReference>
<dbReference type="SUPFAM" id="SSF50341">
    <property type="entry name" value="CheW-like"/>
    <property type="match status" value="1"/>
</dbReference>
<dbReference type="PANTHER" id="PTHR22617:SF23">
    <property type="entry name" value="CHEMOTAXIS PROTEIN CHEW"/>
    <property type="match status" value="1"/>
</dbReference>
<organism evidence="2 3">
    <name type="scientific">Sporosarcina saromensis</name>
    <dbReference type="NCBI Taxonomy" id="359365"/>
    <lineage>
        <taxon>Bacteria</taxon>
        <taxon>Bacillati</taxon>
        <taxon>Bacillota</taxon>
        <taxon>Bacilli</taxon>
        <taxon>Bacillales</taxon>
        <taxon>Caryophanaceae</taxon>
        <taxon>Sporosarcina</taxon>
    </lineage>
</organism>
<comment type="caution">
    <text evidence="2">The sequence shown here is derived from an EMBL/GenBank/DDBJ whole genome shotgun (WGS) entry which is preliminary data.</text>
</comment>
<dbReference type="RefSeq" id="WP_317941641.1">
    <property type="nucleotide sequence ID" value="NZ_JAUBDI010000001.1"/>
</dbReference>
<accession>A0ABU4G482</accession>
<dbReference type="PANTHER" id="PTHR22617">
    <property type="entry name" value="CHEMOTAXIS SENSOR HISTIDINE KINASE-RELATED"/>
    <property type="match status" value="1"/>
</dbReference>
<dbReference type="InterPro" id="IPR036061">
    <property type="entry name" value="CheW-like_dom_sf"/>
</dbReference>
<dbReference type="InterPro" id="IPR002545">
    <property type="entry name" value="CheW-lke_dom"/>
</dbReference>
<sequence length="158" mass="17492">MASVNSLNSEEATKVIAFQLMDKEYAIDINCVESIEKVLSITKVPRTPSYVYGVINLRGVVTPIVDLRERFGLALKPFDETSSIIIVSLDDYEVGIIVDNANDVIDIPITAIEPQPEVVGAIESEFIAGVAKLEKRLLVMLNLEKVLEPLKRVTTDEF</sequence>
<dbReference type="CDD" id="cd00732">
    <property type="entry name" value="CheW"/>
    <property type="match status" value="1"/>
</dbReference>
<evidence type="ECO:0000313" key="3">
    <source>
        <dbReference type="Proteomes" id="UP001282284"/>
    </source>
</evidence>
<keyword evidence="3" id="KW-1185">Reference proteome</keyword>
<dbReference type="SMART" id="SM00260">
    <property type="entry name" value="CheW"/>
    <property type="match status" value="1"/>
</dbReference>
<protein>
    <submittedName>
        <fullName evidence="2">Chemotaxis protein CheW</fullName>
    </submittedName>
</protein>
<dbReference type="InterPro" id="IPR039315">
    <property type="entry name" value="CheW"/>
</dbReference>
<dbReference type="Proteomes" id="UP001282284">
    <property type="component" value="Unassembled WGS sequence"/>
</dbReference>
<dbReference type="Gene3D" id="2.30.30.40">
    <property type="entry name" value="SH3 Domains"/>
    <property type="match status" value="1"/>
</dbReference>
<gene>
    <name evidence="2" type="ORF">QT711_01085</name>
</gene>
<proteinExistence type="predicted"/>
<evidence type="ECO:0000313" key="2">
    <source>
        <dbReference type="EMBL" id="MDW0111759.1"/>
    </source>
</evidence>
<dbReference type="PROSITE" id="PS50851">
    <property type="entry name" value="CHEW"/>
    <property type="match status" value="1"/>
</dbReference>
<evidence type="ECO:0000259" key="1">
    <source>
        <dbReference type="PROSITE" id="PS50851"/>
    </source>
</evidence>
<dbReference type="Pfam" id="PF01584">
    <property type="entry name" value="CheW"/>
    <property type="match status" value="1"/>
</dbReference>
<name>A0ABU4G482_9BACL</name>
<dbReference type="EMBL" id="JAUBDI010000001">
    <property type="protein sequence ID" value="MDW0111759.1"/>
    <property type="molecule type" value="Genomic_DNA"/>
</dbReference>
<feature type="domain" description="CheW-like" evidence="1">
    <location>
        <begin position="12"/>
        <end position="152"/>
    </location>
</feature>